<reference evidence="1 2" key="1">
    <citation type="submission" date="2018-06" db="EMBL/GenBank/DDBJ databases">
        <title>Genomic Encyclopedia of Type Strains, Phase IV (KMG-IV): sequencing the most valuable type-strain genomes for metagenomic binning, comparative biology and taxonomic classification.</title>
        <authorList>
            <person name="Goeker M."/>
        </authorList>
    </citation>
    <scope>NUCLEOTIDE SEQUENCE [LARGE SCALE GENOMIC DNA]</scope>
    <source>
        <strain evidence="1 2">DSM 25520</strain>
    </source>
</reference>
<gene>
    <name evidence="1" type="ORF">DFR37_10694</name>
</gene>
<accession>A0A366HB12</accession>
<organism evidence="1 2">
    <name type="scientific">Eoetvoesiella caeni</name>
    <dbReference type="NCBI Taxonomy" id="645616"/>
    <lineage>
        <taxon>Bacteria</taxon>
        <taxon>Pseudomonadati</taxon>
        <taxon>Pseudomonadota</taxon>
        <taxon>Betaproteobacteria</taxon>
        <taxon>Burkholderiales</taxon>
        <taxon>Alcaligenaceae</taxon>
        <taxon>Eoetvoesiella</taxon>
    </lineage>
</organism>
<protein>
    <submittedName>
        <fullName evidence="1">Uncharacterized protein</fullName>
    </submittedName>
</protein>
<comment type="caution">
    <text evidence="1">The sequence shown here is derived from an EMBL/GenBank/DDBJ whole genome shotgun (WGS) entry which is preliminary data.</text>
</comment>
<dbReference type="AlphaFoldDB" id="A0A366HB12"/>
<sequence length="72" mass="8061">MFNYGRYPLVLADKWPTVSPAQAHELLLRLARVGEAYSSGDVRLSDALPIERDAELRAVFGELVRFADAIRS</sequence>
<dbReference type="RefSeq" id="WP_147251621.1">
    <property type="nucleotide sequence ID" value="NZ_JACCEU010000007.1"/>
</dbReference>
<keyword evidence="2" id="KW-1185">Reference proteome</keyword>
<evidence type="ECO:0000313" key="2">
    <source>
        <dbReference type="Proteomes" id="UP000253628"/>
    </source>
</evidence>
<proteinExistence type="predicted"/>
<dbReference type="Proteomes" id="UP000253628">
    <property type="component" value="Unassembled WGS sequence"/>
</dbReference>
<dbReference type="EMBL" id="QNRQ01000006">
    <property type="protein sequence ID" value="RBP38802.1"/>
    <property type="molecule type" value="Genomic_DNA"/>
</dbReference>
<evidence type="ECO:0000313" key="1">
    <source>
        <dbReference type="EMBL" id="RBP38802.1"/>
    </source>
</evidence>
<name>A0A366HB12_9BURK</name>